<comment type="caution">
    <text evidence="4">The sequence shown here is derived from an EMBL/GenBank/DDBJ whole genome shotgun (WGS) entry which is preliminary data.</text>
</comment>
<feature type="domain" description="PAS" evidence="1">
    <location>
        <begin position="6"/>
        <end position="77"/>
    </location>
</feature>
<gene>
    <name evidence="4" type="ORF">G3574_02620</name>
</gene>
<dbReference type="InterPro" id="IPR013767">
    <property type="entry name" value="PAS_fold"/>
</dbReference>
<dbReference type="NCBIfam" id="TIGR00254">
    <property type="entry name" value="GGDEF"/>
    <property type="match status" value="1"/>
</dbReference>
<dbReference type="SMART" id="SM00267">
    <property type="entry name" value="GGDEF"/>
    <property type="match status" value="1"/>
</dbReference>
<accession>A0A6B3SGI8</accession>
<dbReference type="SUPFAM" id="SSF55073">
    <property type="entry name" value="Nucleotide cyclase"/>
    <property type="match status" value="1"/>
</dbReference>
<evidence type="ECO:0000313" key="4">
    <source>
        <dbReference type="EMBL" id="NEX59961.1"/>
    </source>
</evidence>
<organism evidence="4 5">
    <name type="scientific">Noviherbaspirillum galbum</name>
    <dbReference type="NCBI Taxonomy" id="2709383"/>
    <lineage>
        <taxon>Bacteria</taxon>
        <taxon>Pseudomonadati</taxon>
        <taxon>Pseudomonadota</taxon>
        <taxon>Betaproteobacteria</taxon>
        <taxon>Burkholderiales</taxon>
        <taxon>Oxalobacteraceae</taxon>
        <taxon>Noviherbaspirillum</taxon>
    </lineage>
</organism>
<dbReference type="Pfam" id="PF00989">
    <property type="entry name" value="PAS"/>
    <property type="match status" value="1"/>
</dbReference>
<dbReference type="Proteomes" id="UP000482155">
    <property type="component" value="Unassembled WGS sequence"/>
</dbReference>
<dbReference type="InterPro" id="IPR035965">
    <property type="entry name" value="PAS-like_dom_sf"/>
</dbReference>
<dbReference type="SMART" id="SM00091">
    <property type="entry name" value="PAS"/>
    <property type="match status" value="1"/>
</dbReference>
<dbReference type="Pfam" id="PF00990">
    <property type="entry name" value="GGDEF"/>
    <property type="match status" value="1"/>
</dbReference>
<name>A0A6B3SGI8_9BURK</name>
<dbReference type="CDD" id="cd00130">
    <property type="entry name" value="PAS"/>
    <property type="match status" value="1"/>
</dbReference>
<dbReference type="SUPFAM" id="SSF55785">
    <property type="entry name" value="PYP-like sensor domain (PAS domain)"/>
    <property type="match status" value="1"/>
</dbReference>
<evidence type="ECO:0000259" key="1">
    <source>
        <dbReference type="PROSITE" id="PS50112"/>
    </source>
</evidence>
<dbReference type="Pfam" id="PF13185">
    <property type="entry name" value="GAF_2"/>
    <property type="match status" value="1"/>
</dbReference>
<dbReference type="Gene3D" id="3.30.450.40">
    <property type="match status" value="1"/>
</dbReference>
<dbReference type="SUPFAM" id="SSF55781">
    <property type="entry name" value="GAF domain-like"/>
    <property type="match status" value="1"/>
</dbReference>
<dbReference type="FunFam" id="3.30.70.270:FF:000001">
    <property type="entry name" value="Diguanylate cyclase domain protein"/>
    <property type="match status" value="1"/>
</dbReference>
<dbReference type="AlphaFoldDB" id="A0A6B3SGI8"/>
<dbReference type="InterPro" id="IPR000700">
    <property type="entry name" value="PAS-assoc_C"/>
</dbReference>
<dbReference type="Gene3D" id="3.30.70.270">
    <property type="match status" value="1"/>
</dbReference>
<feature type="domain" description="GGDEF" evidence="3">
    <location>
        <begin position="166"/>
        <end position="300"/>
    </location>
</feature>
<dbReference type="InterPro" id="IPR000160">
    <property type="entry name" value="GGDEF_dom"/>
</dbReference>
<dbReference type="PROSITE" id="PS50112">
    <property type="entry name" value="PAS"/>
    <property type="match status" value="1"/>
</dbReference>
<dbReference type="EMBL" id="JAAIVB010000010">
    <property type="protein sequence ID" value="NEX59961.1"/>
    <property type="molecule type" value="Genomic_DNA"/>
</dbReference>
<reference evidence="4 5" key="1">
    <citation type="submission" date="2020-02" db="EMBL/GenBank/DDBJ databases">
        <authorList>
            <person name="Kim M.K."/>
        </authorList>
    </citation>
    <scope>NUCLEOTIDE SEQUENCE [LARGE SCALE GENOMIC DNA]</scope>
    <source>
        <strain evidence="4 5">17J57-3</strain>
    </source>
</reference>
<evidence type="ECO:0000259" key="2">
    <source>
        <dbReference type="PROSITE" id="PS50113"/>
    </source>
</evidence>
<evidence type="ECO:0000313" key="5">
    <source>
        <dbReference type="Proteomes" id="UP000482155"/>
    </source>
</evidence>
<dbReference type="InterPro" id="IPR003018">
    <property type="entry name" value="GAF"/>
</dbReference>
<feature type="domain" description="PAC" evidence="2">
    <location>
        <begin position="84"/>
        <end position="134"/>
    </location>
</feature>
<dbReference type="PANTHER" id="PTHR46663">
    <property type="entry name" value="DIGUANYLATE CYCLASE DGCT-RELATED"/>
    <property type="match status" value="1"/>
</dbReference>
<dbReference type="GO" id="GO:0006355">
    <property type="term" value="P:regulation of DNA-templated transcription"/>
    <property type="evidence" value="ECO:0007669"/>
    <property type="project" value="InterPro"/>
</dbReference>
<keyword evidence="5" id="KW-1185">Reference proteome</keyword>
<dbReference type="InterPro" id="IPR029016">
    <property type="entry name" value="GAF-like_dom_sf"/>
</dbReference>
<dbReference type="PROSITE" id="PS50113">
    <property type="entry name" value="PAC"/>
    <property type="match status" value="1"/>
</dbReference>
<dbReference type="NCBIfam" id="TIGR00229">
    <property type="entry name" value="sensory_box"/>
    <property type="match status" value="1"/>
</dbReference>
<dbReference type="InterPro" id="IPR052163">
    <property type="entry name" value="DGC-Regulatory_Protein"/>
</dbReference>
<dbReference type="RefSeq" id="WP_163960462.1">
    <property type="nucleotide sequence ID" value="NZ_JAAIVB010000010.1"/>
</dbReference>
<protein>
    <submittedName>
        <fullName evidence="4">Diguanylate cyclase</fullName>
    </submittedName>
</protein>
<sequence length="475" mass="53687">MIERPIPPLLDALLDACHDAFIAIDSQGNVIRWNNMATKLFGWHPGEAMGRPMAELIVPEAQRDQHERGMKRFQETGEVRMLNRRVTLQARRRDGEIFPVEMTVSMGEDQGRVVFFSFLHDLSERRRTEDQLLEIARTDTLTGLPNRRHVRERLDAAIAAAKRRDRGLAVLFIDLDQFKVINDLQGHHVGDMVLKELAKRLKANLRQNDFIGRLGGDEFLLLMEDVEQDKDAVIVADKLLDLIAEPMQLEPGKPLVVTASIGLSIYQGDETTSDILIRQADEAMYRAKRDGRARLAKWHDRTTPASVPPAAPRAPFFDFMEKVFAKPQANPGFGAREQFLQDALRATREHFGMDVAFISKFEEGRRVFEQVDPPVNSALIQQGNSDPLEETFCQRVVDGRLPECLPDAMANSEASSLPATREIPVRAHLSVPLLRKDGSVYGTLCCFSHAPDMSLNERDVDMLRVMSVMLNERMS</sequence>
<proteinExistence type="predicted"/>
<dbReference type="GO" id="GO:0003824">
    <property type="term" value="F:catalytic activity"/>
    <property type="evidence" value="ECO:0007669"/>
    <property type="project" value="UniProtKB-ARBA"/>
</dbReference>
<evidence type="ECO:0000259" key="3">
    <source>
        <dbReference type="PROSITE" id="PS50887"/>
    </source>
</evidence>
<dbReference type="PANTHER" id="PTHR46663:SF3">
    <property type="entry name" value="SLL0267 PROTEIN"/>
    <property type="match status" value="1"/>
</dbReference>
<dbReference type="PROSITE" id="PS50887">
    <property type="entry name" value="GGDEF"/>
    <property type="match status" value="1"/>
</dbReference>
<dbReference type="CDD" id="cd01949">
    <property type="entry name" value="GGDEF"/>
    <property type="match status" value="1"/>
</dbReference>
<dbReference type="Gene3D" id="3.30.450.20">
    <property type="entry name" value="PAS domain"/>
    <property type="match status" value="1"/>
</dbReference>
<dbReference type="InterPro" id="IPR029787">
    <property type="entry name" value="Nucleotide_cyclase"/>
</dbReference>
<dbReference type="InterPro" id="IPR000014">
    <property type="entry name" value="PAS"/>
</dbReference>
<dbReference type="InterPro" id="IPR043128">
    <property type="entry name" value="Rev_trsase/Diguanyl_cyclase"/>
</dbReference>